<evidence type="ECO:0000313" key="1">
    <source>
        <dbReference type="EMBL" id="KAI9513497.1"/>
    </source>
</evidence>
<dbReference type="Proteomes" id="UP001207468">
    <property type="component" value="Unassembled WGS sequence"/>
</dbReference>
<gene>
    <name evidence="1" type="ORF">F5148DRAFT_1156135</name>
</gene>
<dbReference type="EMBL" id="JAGFNK010000001">
    <property type="protein sequence ID" value="KAI9513497.1"/>
    <property type="molecule type" value="Genomic_DNA"/>
</dbReference>
<feature type="non-terminal residue" evidence="1">
    <location>
        <position position="163"/>
    </location>
</feature>
<accession>A0ACC0URR4</accession>
<protein>
    <submittedName>
        <fullName evidence="1">Uncharacterized protein</fullName>
    </submittedName>
</protein>
<organism evidence="1 2">
    <name type="scientific">Russula earlei</name>
    <dbReference type="NCBI Taxonomy" id="71964"/>
    <lineage>
        <taxon>Eukaryota</taxon>
        <taxon>Fungi</taxon>
        <taxon>Dikarya</taxon>
        <taxon>Basidiomycota</taxon>
        <taxon>Agaricomycotina</taxon>
        <taxon>Agaricomycetes</taxon>
        <taxon>Russulales</taxon>
        <taxon>Russulaceae</taxon>
        <taxon>Russula</taxon>
    </lineage>
</organism>
<proteinExistence type="predicted"/>
<comment type="caution">
    <text evidence="1">The sequence shown here is derived from an EMBL/GenBank/DDBJ whole genome shotgun (WGS) entry which is preliminary data.</text>
</comment>
<keyword evidence="2" id="KW-1185">Reference proteome</keyword>
<name>A0ACC0URR4_9AGAM</name>
<reference evidence="1" key="1">
    <citation type="submission" date="2021-03" db="EMBL/GenBank/DDBJ databases">
        <title>Evolutionary priming and transition to the ectomycorrhizal habit in an iconic lineage of mushroom-forming fungi: is preadaptation a requirement?</title>
        <authorList>
            <consortium name="DOE Joint Genome Institute"/>
            <person name="Looney B.P."/>
            <person name="Miyauchi S."/>
            <person name="Morin E."/>
            <person name="Drula E."/>
            <person name="Courty P.E."/>
            <person name="Chicoki N."/>
            <person name="Fauchery L."/>
            <person name="Kohler A."/>
            <person name="Kuo A."/>
            <person name="LaButti K."/>
            <person name="Pangilinan J."/>
            <person name="Lipzen A."/>
            <person name="Riley R."/>
            <person name="Andreopoulos W."/>
            <person name="He G."/>
            <person name="Johnson J."/>
            <person name="Barry K.W."/>
            <person name="Grigoriev I.V."/>
            <person name="Nagy L."/>
            <person name="Hibbett D."/>
            <person name="Henrissat B."/>
            <person name="Matheny P.B."/>
            <person name="Labbe J."/>
            <person name="Martin A.F."/>
        </authorList>
    </citation>
    <scope>NUCLEOTIDE SEQUENCE</scope>
    <source>
        <strain evidence="1">BPL698</strain>
    </source>
</reference>
<sequence>MLTGRGNPNPWLKPSICSILHLHTTKLCSFASATERRRKSFGIKRSDPPTEGSSLPINLGSDNQNILFIVDRGSTILFYLGNIYALLPPLNGDDLPENSKNGFLWLLFDTPSPSSPIPLVANSALCFPIQTPSPNPTHYSAWRKHRRPLYTAFSIWSVEELRR</sequence>
<evidence type="ECO:0000313" key="2">
    <source>
        <dbReference type="Proteomes" id="UP001207468"/>
    </source>
</evidence>